<feature type="region of interest" description="Disordered" evidence="1">
    <location>
        <begin position="211"/>
        <end position="253"/>
    </location>
</feature>
<dbReference type="PANTHER" id="PTHR31973">
    <property type="entry name" value="POLYPROTEIN, PUTATIVE-RELATED"/>
    <property type="match status" value="1"/>
</dbReference>
<feature type="domain" description="PB1-like" evidence="2">
    <location>
        <begin position="3"/>
        <end position="102"/>
    </location>
</feature>
<name>A0AAQ3RF89_VIGMU</name>
<evidence type="ECO:0000259" key="2">
    <source>
        <dbReference type="Pfam" id="PF26130"/>
    </source>
</evidence>
<dbReference type="SUPFAM" id="SSF57756">
    <property type="entry name" value="Retrovirus zinc finger-like domains"/>
    <property type="match status" value="1"/>
</dbReference>
<gene>
    <name evidence="3" type="ORF">V8G54_036217</name>
</gene>
<organism evidence="3 4">
    <name type="scientific">Vigna mungo</name>
    <name type="common">Black gram</name>
    <name type="synonym">Phaseolus mungo</name>
    <dbReference type="NCBI Taxonomy" id="3915"/>
    <lineage>
        <taxon>Eukaryota</taxon>
        <taxon>Viridiplantae</taxon>
        <taxon>Streptophyta</taxon>
        <taxon>Embryophyta</taxon>
        <taxon>Tracheophyta</taxon>
        <taxon>Spermatophyta</taxon>
        <taxon>Magnoliopsida</taxon>
        <taxon>eudicotyledons</taxon>
        <taxon>Gunneridae</taxon>
        <taxon>Pentapetalae</taxon>
        <taxon>rosids</taxon>
        <taxon>fabids</taxon>
        <taxon>Fabales</taxon>
        <taxon>Fabaceae</taxon>
        <taxon>Papilionoideae</taxon>
        <taxon>50 kb inversion clade</taxon>
        <taxon>NPAAA clade</taxon>
        <taxon>indigoferoid/millettioid clade</taxon>
        <taxon>Phaseoleae</taxon>
        <taxon>Vigna</taxon>
    </lineage>
</organism>
<keyword evidence="4" id="KW-1185">Reference proteome</keyword>
<evidence type="ECO:0000256" key="1">
    <source>
        <dbReference type="SAM" id="MobiDB-lite"/>
    </source>
</evidence>
<feature type="compositionally biased region" description="Acidic residues" evidence="1">
    <location>
        <begin position="219"/>
        <end position="234"/>
    </location>
</feature>
<dbReference type="InterPro" id="IPR036875">
    <property type="entry name" value="Znf_CCHC_sf"/>
</dbReference>
<dbReference type="GO" id="GO:0008270">
    <property type="term" value="F:zinc ion binding"/>
    <property type="evidence" value="ECO:0007669"/>
    <property type="project" value="InterPro"/>
</dbReference>
<dbReference type="GO" id="GO:0003676">
    <property type="term" value="F:nucleic acid binding"/>
    <property type="evidence" value="ECO:0007669"/>
    <property type="project" value="InterPro"/>
</dbReference>
<dbReference type="AlphaFoldDB" id="A0AAQ3RF89"/>
<sequence length="722" mass="82298">MDEERIKVVVHHTGHFVSDDNENLKFDGERVKWSCDPELWNYFGIVASIKDLGHMDVKELWYRLGGLSVDPDRLELLTDDRGAMHMLNLTRLNDEVHLYVVHNTMEPEIIETIDWVGDVATQVEEGEVIGDGEVQREMVEGESDGEVHTEVRTEMVEGEGEGLIQVRIEMRYGDGHTEVGTKMVDGQCDAHDSEEAEVHEVEEDAEVHHVEETEVHDFELEDLGEDDDVDGSEGEDVHEAQIEDADVDDDEEVDDHIDASEESVIDVSIQCEIGTSKGNVRQDPSTPEDECSWSIDNECIDDVRGLFDNEWLSEELINGPDSGDDDDSTKIRFPTFSIPKSLKAYKWELGTYFVEKKKFTDVIRTYALSNGRSLKFIKNVKKKLRKVFDAHNCSRDFNVKLMTSKWLSERMEKTVRENPTMKVMDIREKLTKKWMARDMAKDNIEGSFKEQFRIIYDYGHELLRTNPGSTDNFISCRPIIGLDGCFLKGKYGGDGNEQMLPIAYAIVEVENKDLWTWFLELLIEDFAIYPQQWEAEMRNIKDINLEAFKYLIAIPPRRTTPKEQQQDIPSLAVFVNYEQSSKFPERSTSSSCNHNRAATIFTRLREVDDHVSSTPQFAHNLARQATIQERSPRVGTKKKCGVCKELGHNKKGCPQRPPTVEVPTAQSTEQTKVTQPPLGNAPITQESTMLPTVQCHEQPQPTQPPTTDVLITQESTMCVSDE</sequence>
<feature type="compositionally biased region" description="Polar residues" evidence="1">
    <location>
        <begin position="664"/>
        <end position="674"/>
    </location>
</feature>
<reference evidence="3 4" key="1">
    <citation type="journal article" date="2023" name="Life. Sci Alliance">
        <title>Evolutionary insights into 3D genome organization and epigenetic landscape of Vigna mungo.</title>
        <authorList>
            <person name="Junaid A."/>
            <person name="Singh B."/>
            <person name="Bhatia S."/>
        </authorList>
    </citation>
    <scope>NUCLEOTIDE SEQUENCE [LARGE SCALE GENOMIC DNA]</scope>
    <source>
        <strain evidence="3">Urdbean</strain>
    </source>
</reference>
<protein>
    <recommendedName>
        <fullName evidence="2">PB1-like domain-containing protein</fullName>
    </recommendedName>
</protein>
<dbReference type="InterPro" id="IPR058594">
    <property type="entry name" value="PB1-like_dom_pln"/>
</dbReference>
<dbReference type="Pfam" id="PF26130">
    <property type="entry name" value="PB1-like"/>
    <property type="match status" value="1"/>
</dbReference>
<feature type="region of interest" description="Disordered" evidence="1">
    <location>
        <begin position="650"/>
        <end position="679"/>
    </location>
</feature>
<accession>A0AAQ3RF89</accession>
<dbReference type="Proteomes" id="UP001374535">
    <property type="component" value="Chromosome 11"/>
</dbReference>
<dbReference type="EMBL" id="CP144690">
    <property type="protein sequence ID" value="WVY90703.1"/>
    <property type="molecule type" value="Genomic_DNA"/>
</dbReference>
<feature type="compositionally biased region" description="Acidic residues" evidence="1">
    <location>
        <begin position="242"/>
        <end position="253"/>
    </location>
</feature>
<evidence type="ECO:0000313" key="3">
    <source>
        <dbReference type="EMBL" id="WVY90703.1"/>
    </source>
</evidence>
<evidence type="ECO:0000313" key="4">
    <source>
        <dbReference type="Proteomes" id="UP001374535"/>
    </source>
</evidence>
<dbReference type="PANTHER" id="PTHR31973:SF187">
    <property type="entry name" value="MUTATOR TRANSPOSASE MUDRA PROTEIN"/>
    <property type="match status" value="1"/>
</dbReference>
<proteinExistence type="predicted"/>